<organism evidence="2 3">
    <name type="scientific">Sphaerobolus stellatus (strain SS14)</name>
    <dbReference type="NCBI Taxonomy" id="990650"/>
    <lineage>
        <taxon>Eukaryota</taxon>
        <taxon>Fungi</taxon>
        <taxon>Dikarya</taxon>
        <taxon>Basidiomycota</taxon>
        <taxon>Agaricomycotina</taxon>
        <taxon>Agaricomycetes</taxon>
        <taxon>Phallomycetidae</taxon>
        <taxon>Geastrales</taxon>
        <taxon>Sphaerobolaceae</taxon>
        <taxon>Sphaerobolus</taxon>
    </lineage>
</organism>
<feature type="region of interest" description="Disordered" evidence="1">
    <location>
        <begin position="967"/>
        <end position="989"/>
    </location>
</feature>
<evidence type="ECO:0000313" key="3">
    <source>
        <dbReference type="Proteomes" id="UP000054279"/>
    </source>
</evidence>
<dbReference type="InterPro" id="IPR041078">
    <property type="entry name" value="Plavaka"/>
</dbReference>
<protein>
    <submittedName>
        <fullName evidence="2">Uncharacterized protein</fullName>
    </submittedName>
</protein>
<accession>A0A0C9TTS3</accession>
<name>A0A0C9TTS3_SPHS4</name>
<dbReference type="EMBL" id="KN837208">
    <property type="protein sequence ID" value="KIJ33763.1"/>
    <property type="molecule type" value="Genomic_DNA"/>
</dbReference>
<dbReference type="Pfam" id="PF18759">
    <property type="entry name" value="Plavaka"/>
    <property type="match status" value="1"/>
</dbReference>
<feature type="region of interest" description="Disordered" evidence="1">
    <location>
        <begin position="17"/>
        <end position="51"/>
    </location>
</feature>
<feature type="region of interest" description="Disordered" evidence="1">
    <location>
        <begin position="1001"/>
        <end position="1051"/>
    </location>
</feature>
<reference evidence="2 3" key="1">
    <citation type="submission" date="2014-06" db="EMBL/GenBank/DDBJ databases">
        <title>Evolutionary Origins and Diversification of the Mycorrhizal Mutualists.</title>
        <authorList>
            <consortium name="DOE Joint Genome Institute"/>
            <consortium name="Mycorrhizal Genomics Consortium"/>
            <person name="Kohler A."/>
            <person name="Kuo A."/>
            <person name="Nagy L.G."/>
            <person name="Floudas D."/>
            <person name="Copeland A."/>
            <person name="Barry K.W."/>
            <person name="Cichocki N."/>
            <person name="Veneault-Fourrey C."/>
            <person name="LaButti K."/>
            <person name="Lindquist E.A."/>
            <person name="Lipzen A."/>
            <person name="Lundell T."/>
            <person name="Morin E."/>
            <person name="Murat C."/>
            <person name="Riley R."/>
            <person name="Ohm R."/>
            <person name="Sun H."/>
            <person name="Tunlid A."/>
            <person name="Henrissat B."/>
            <person name="Grigoriev I.V."/>
            <person name="Hibbett D.S."/>
            <person name="Martin F."/>
        </authorList>
    </citation>
    <scope>NUCLEOTIDE SEQUENCE [LARGE SCALE GENOMIC DNA]</scope>
    <source>
        <strain evidence="2 3">SS14</strain>
    </source>
</reference>
<sequence length="1051" mass="121149">TPPNIFGLFRKYLTEPTYDPDGQSPAPVNSPLLSQDPSEGVQMEGTSSHSEYRPFSNFSQFSFSQLWNGNRTGVLSEAFFNDTIKTITDPQFHVDDLKGWSARKMKQQLTSMDDQQSVSPNLPEDVHTSDDWKRNITVTISIPEGKNFWKSPEGFKFEVPGLHYRSIVELIKKVYSTASNIHFTPFELFHKDSDGKIERVYGDLYSSPAYLEEQSKLSSLPKTTYERIIAPLMFWSDSTHLTNFGTASLWPIYAMFGSQSKLQRGKLSARLCHHLAYIPSLPDSIQDVIREFMGGKAASGPLLTHCKRELMHAIWKLLLDDEFCKAYDNGILIQCADGIKRLVYPRIFTYSADYPEKVLLATIRDQGLCLCPRCYITKDKVHDMGMVRDMNNREKNVRKDDLPRRYDILKARSLIYEKGVPVNGAAVESILKPLSRVPTMNAFSEQLQSKGFEYHEIFVVDFLHEIELGVWKATFTHLIRLLYAQDSKNAPHELNQRYRQIPTFGGHTIRRFGDNVSEMKKLAARDFEDILQCSLPAFEGLLEEPFNTLLQDVLFIFCYWHGVAKLRMHTDSTINLLSQLTKQFGSLIRRFEKDTRQHYVTQELPRERAARARREAAVASKNTGKEVVPADPAKIPSKRKTLNLNTYKFHAMGDYPNVIRRVGSIESYSTQRGESEHRIAKQRYSRASKKDTALSLTHMERRDNNMHILSNRKRNCIDIGKFLTENQGDPAVKGFYSCLQDHLLTRILGDNSNDDEINFTHDERMRVLIIGDYMFEHARLRVNFTSYDLRRCQDTLNPKGDNRDFMVYAQDDPNSPSFHPYWYARIIGIYHVNVLYTREDGMMEPPRQMHFLWVRWFGRDSSYNSGPQHRRLDRIGFVHDEDDTEPFGFVDPARVIRSVHLIPAFAHGKTNELLGKSIARRYQEDQEEDWQFFYVNRFVDRDMLMRYMGGGIGHSIQYCTINSTGFEESDDTGDTDSGQLPGPSDTSRTQLRIEEQLAADIEELNEEDYEEVVDEVEIEDNDEVEDGDGDEEAGEEIDDEAEIINEGYESP</sequence>
<gene>
    <name evidence="2" type="ORF">M422DRAFT_182849</name>
</gene>
<dbReference type="HOGENOM" id="CLU_002498_0_1_1"/>
<dbReference type="OrthoDB" id="2687259at2759"/>
<dbReference type="AlphaFoldDB" id="A0A0C9TTS3"/>
<feature type="non-terminal residue" evidence="2">
    <location>
        <position position="1051"/>
    </location>
</feature>
<dbReference type="Proteomes" id="UP000054279">
    <property type="component" value="Unassembled WGS sequence"/>
</dbReference>
<evidence type="ECO:0000256" key="1">
    <source>
        <dbReference type="SAM" id="MobiDB-lite"/>
    </source>
</evidence>
<evidence type="ECO:0000313" key="2">
    <source>
        <dbReference type="EMBL" id="KIJ33763.1"/>
    </source>
</evidence>
<feature type="compositionally biased region" description="Acidic residues" evidence="1">
    <location>
        <begin position="1001"/>
        <end position="1043"/>
    </location>
</feature>
<proteinExistence type="predicted"/>
<keyword evidence="3" id="KW-1185">Reference proteome</keyword>